<keyword evidence="2" id="KW-0378">Hydrolase</keyword>
<gene>
    <name evidence="4" type="ORF">GXP67_12720</name>
</gene>
<dbReference type="SUPFAM" id="SSF54637">
    <property type="entry name" value="Thioesterase/thiol ester dehydrase-isomerase"/>
    <property type="match status" value="1"/>
</dbReference>
<evidence type="ECO:0000313" key="4">
    <source>
        <dbReference type="EMBL" id="QHT67431.1"/>
    </source>
</evidence>
<accession>A0A6C0GH95</accession>
<dbReference type="Pfam" id="PF03061">
    <property type="entry name" value="4HBT"/>
    <property type="match status" value="1"/>
</dbReference>
<dbReference type="Gene3D" id="3.10.129.10">
    <property type="entry name" value="Hotdog Thioesterase"/>
    <property type="match status" value="1"/>
</dbReference>
<reference evidence="4 5" key="1">
    <citation type="submission" date="2020-01" db="EMBL/GenBank/DDBJ databases">
        <authorList>
            <person name="Kim M.K."/>
        </authorList>
    </citation>
    <scope>NUCLEOTIDE SEQUENCE [LARGE SCALE GENOMIC DNA]</scope>
    <source>
        <strain evidence="4 5">172606-1</strain>
    </source>
</reference>
<dbReference type="InterPro" id="IPR039298">
    <property type="entry name" value="ACOT13"/>
</dbReference>
<evidence type="ECO:0000259" key="3">
    <source>
        <dbReference type="Pfam" id="PF03061"/>
    </source>
</evidence>
<dbReference type="InterPro" id="IPR006683">
    <property type="entry name" value="Thioestr_dom"/>
</dbReference>
<evidence type="ECO:0000256" key="2">
    <source>
        <dbReference type="ARBA" id="ARBA00022801"/>
    </source>
</evidence>
<proteinExistence type="inferred from homology"/>
<dbReference type="CDD" id="cd03443">
    <property type="entry name" value="PaaI_thioesterase"/>
    <property type="match status" value="1"/>
</dbReference>
<dbReference type="NCBIfam" id="TIGR00369">
    <property type="entry name" value="unchar_dom_1"/>
    <property type="match status" value="1"/>
</dbReference>
<dbReference type="EMBL" id="CP048222">
    <property type="protein sequence ID" value="QHT67431.1"/>
    <property type="molecule type" value="Genomic_DNA"/>
</dbReference>
<name>A0A6C0GH95_9BACT</name>
<dbReference type="InterPro" id="IPR029069">
    <property type="entry name" value="HotDog_dom_sf"/>
</dbReference>
<feature type="domain" description="Thioesterase" evidence="3">
    <location>
        <begin position="54"/>
        <end position="130"/>
    </location>
</feature>
<dbReference type="RefSeq" id="WP_162443460.1">
    <property type="nucleotide sequence ID" value="NZ_CP048222.1"/>
</dbReference>
<keyword evidence="5" id="KW-1185">Reference proteome</keyword>
<dbReference type="Proteomes" id="UP000480178">
    <property type="component" value="Chromosome"/>
</dbReference>
<sequence length="146" mass="15976">MPNQVLAFLQSQLHQPLHKSPSPLARWLQGILREAEEGQLAIEFTVREEMTNPMGILHGGAIAAIIDDAIGTTTFSLGQENFYTSVNLVIDFLASARQGEVIIAKTRIIRAGKTMVNAECEVRNANGKLLARGTSNLLYTQTKVSQ</sequence>
<evidence type="ECO:0000256" key="1">
    <source>
        <dbReference type="ARBA" id="ARBA00008324"/>
    </source>
</evidence>
<dbReference type="PANTHER" id="PTHR21660">
    <property type="entry name" value="THIOESTERASE SUPERFAMILY MEMBER-RELATED"/>
    <property type="match status" value="1"/>
</dbReference>
<protein>
    <submittedName>
        <fullName evidence="4">PaaI family thioesterase</fullName>
    </submittedName>
</protein>
<dbReference type="AlphaFoldDB" id="A0A6C0GH95"/>
<dbReference type="PANTHER" id="PTHR21660:SF1">
    <property type="entry name" value="ACYL-COENZYME A THIOESTERASE 13"/>
    <property type="match status" value="1"/>
</dbReference>
<organism evidence="4 5">
    <name type="scientific">Rhodocytophaga rosea</name>
    <dbReference type="NCBI Taxonomy" id="2704465"/>
    <lineage>
        <taxon>Bacteria</taxon>
        <taxon>Pseudomonadati</taxon>
        <taxon>Bacteroidota</taxon>
        <taxon>Cytophagia</taxon>
        <taxon>Cytophagales</taxon>
        <taxon>Rhodocytophagaceae</taxon>
        <taxon>Rhodocytophaga</taxon>
    </lineage>
</organism>
<dbReference type="GO" id="GO:0047617">
    <property type="term" value="F:fatty acyl-CoA hydrolase activity"/>
    <property type="evidence" value="ECO:0007669"/>
    <property type="project" value="InterPro"/>
</dbReference>
<dbReference type="InterPro" id="IPR003736">
    <property type="entry name" value="PAAI_dom"/>
</dbReference>
<comment type="similarity">
    <text evidence="1">Belongs to the thioesterase PaaI family.</text>
</comment>
<evidence type="ECO:0000313" key="5">
    <source>
        <dbReference type="Proteomes" id="UP000480178"/>
    </source>
</evidence>
<dbReference type="KEGG" id="rhoz:GXP67_12720"/>